<reference evidence="9" key="1">
    <citation type="submission" date="2016-06" db="EMBL/GenBank/DDBJ databases">
        <authorList>
            <person name="Nascimento L."/>
            <person name="Pereira R.V."/>
            <person name="Martins L.F."/>
            <person name="Quaggio R.B."/>
            <person name="Silva A.M."/>
            <person name="Setubal J.C."/>
        </authorList>
    </citation>
    <scope>NUCLEOTIDE SEQUENCE [LARGE SCALE GENOMIC DNA]</scope>
</reference>
<evidence type="ECO:0000256" key="4">
    <source>
        <dbReference type="ARBA" id="ARBA00022989"/>
    </source>
</evidence>
<evidence type="ECO:0000256" key="2">
    <source>
        <dbReference type="ARBA" id="ARBA00022475"/>
    </source>
</evidence>
<proteinExistence type="predicted"/>
<accession>A0A1Y3PLZ8</accession>
<evidence type="ECO:0000256" key="1">
    <source>
        <dbReference type="ARBA" id="ARBA00004236"/>
    </source>
</evidence>
<gene>
    <name evidence="8" type="ORF">BAA01_08250</name>
</gene>
<evidence type="ECO:0000256" key="5">
    <source>
        <dbReference type="ARBA" id="ARBA00023136"/>
    </source>
</evidence>
<evidence type="ECO:0008006" key="10">
    <source>
        <dbReference type="Google" id="ProtNLM"/>
    </source>
</evidence>
<keyword evidence="2" id="KW-1003">Cell membrane</keyword>
<feature type="region of interest" description="Disordered" evidence="6">
    <location>
        <begin position="45"/>
        <end position="68"/>
    </location>
</feature>
<keyword evidence="3 7" id="KW-0812">Transmembrane</keyword>
<dbReference type="GO" id="GO:0016020">
    <property type="term" value="C:membrane"/>
    <property type="evidence" value="ECO:0007669"/>
    <property type="project" value="InterPro"/>
</dbReference>
<dbReference type="EMBL" id="LZRT01000062">
    <property type="protein sequence ID" value="OUM88353.1"/>
    <property type="molecule type" value="Genomic_DNA"/>
</dbReference>
<dbReference type="GO" id="GO:0044781">
    <property type="term" value="P:bacterial-type flagellum organization"/>
    <property type="evidence" value="ECO:0007669"/>
    <property type="project" value="InterPro"/>
</dbReference>
<keyword evidence="4 7" id="KW-1133">Transmembrane helix</keyword>
<name>A0A1Y3PLZ8_9BACI</name>
<evidence type="ECO:0000256" key="6">
    <source>
        <dbReference type="SAM" id="MobiDB-lite"/>
    </source>
</evidence>
<feature type="transmembrane region" description="Helical" evidence="7">
    <location>
        <begin position="7"/>
        <end position="25"/>
    </location>
</feature>
<sequence length="211" mass="23903">MKRSPLFILYIFLYIFALLWLWPQWGVASADNPFGERTVKEALEASETTSSQSSPSRGETGPQHEPSRPAGGIGYALVNMVAALSLVLALIYIFYRLFLRRQRFLREIGGVRYLGGFPLGPQKSLQMVEIAGKVYVLGVAEQVHLLRLIDDPDEKETLLAQIAPPELSDLPSTEITRRFSAKLERLKEQRRKWLDRFLSRQASSRDGEGRP</sequence>
<evidence type="ECO:0000313" key="9">
    <source>
        <dbReference type="Proteomes" id="UP000196475"/>
    </source>
</evidence>
<dbReference type="InterPro" id="IPR022781">
    <property type="entry name" value="Flagellar_biosynth_FliO"/>
</dbReference>
<evidence type="ECO:0000313" key="8">
    <source>
        <dbReference type="EMBL" id="OUM88353.1"/>
    </source>
</evidence>
<evidence type="ECO:0000256" key="3">
    <source>
        <dbReference type="ARBA" id="ARBA00022692"/>
    </source>
</evidence>
<organism evidence="8 9">
    <name type="scientific">Bacillus thermozeamaize</name>
    <dbReference type="NCBI Taxonomy" id="230954"/>
    <lineage>
        <taxon>Bacteria</taxon>
        <taxon>Bacillati</taxon>
        <taxon>Bacillota</taxon>
        <taxon>Bacilli</taxon>
        <taxon>Bacillales</taxon>
        <taxon>Bacillaceae</taxon>
        <taxon>Bacillus</taxon>
    </lineage>
</organism>
<comment type="subcellular location">
    <subcellularLocation>
        <location evidence="1">Cell membrane</location>
    </subcellularLocation>
</comment>
<feature type="compositionally biased region" description="Low complexity" evidence="6">
    <location>
        <begin position="45"/>
        <end position="60"/>
    </location>
</feature>
<dbReference type="Pfam" id="PF04347">
    <property type="entry name" value="FliO"/>
    <property type="match status" value="1"/>
</dbReference>
<dbReference type="AlphaFoldDB" id="A0A1Y3PLZ8"/>
<keyword evidence="5 7" id="KW-0472">Membrane</keyword>
<protein>
    <recommendedName>
        <fullName evidence="10">Flagellar protein</fullName>
    </recommendedName>
</protein>
<evidence type="ECO:0000256" key="7">
    <source>
        <dbReference type="SAM" id="Phobius"/>
    </source>
</evidence>
<dbReference type="Proteomes" id="UP000196475">
    <property type="component" value="Unassembled WGS sequence"/>
</dbReference>
<comment type="caution">
    <text evidence="8">The sequence shown here is derived from an EMBL/GenBank/DDBJ whole genome shotgun (WGS) entry which is preliminary data.</text>
</comment>
<feature type="transmembrane region" description="Helical" evidence="7">
    <location>
        <begin position="73"/>
        <end position="95"/>
    </location>
</feature>